<accession>A0ABR0FTX0</accession>
<name>A0ABR0FTX0_9PEZI</name>
<evidence type="ECO:0000313" key="3">
    <source>
        <dbReference type="Proteomes" id="UP001322138"/>
    </source>
</evidence>
<feature type="region of interest" description="Disordered" evidence="1">
    <location>
        <begin position="179"/>
        <end position="235"/>
    </location>
</feature>
<evidence type="ECO:0000313" key="2">
    <source>
        <dbReference type="EMBL" id="KAK4647416.1"/>
    </source>
</evidence>
<feature type="region of interest" description="Disordered" evidence="1">
    <location>
        <begin position="114"/>
        <end position="138"/>
    </location>
</feature>
<organism evidence="2 3">
    <name type="scientific">Podospora bellae-mahoneyi</name>
    <dbReference type="NCBI Taxonomy" id="2093777"/>
    <lineage>
        <taxon>Eukaryota</taxon>
        <taxon>Fungi</taxon>
        <taxon>Dikarya</taxon>
        <taxon>Ascomycota</taxon>
        <taxon>Pezizomycotina</taxon>
        <taxon>Sordariomycetes</taxon>
        <taxon>Sordariomycetidae</taxon>
        <taxon>Sordariales</taxon>
        <taxon>Podosporaceae</taxon>
        <taxon>Podospora</taxon>
    </lineage>
</organism>
<feature type="compositionally biased region" description="Polar residues" evidence="1">
    <location>
        <begin position="114"/>
        <end position="125"/>
    </location>
</feature>
<feature type="compositionally biased region" description="Low complexity" evidence="1">
    <location>
        <begin position="55"/>
        <end position="72"/>
    </location>
</feature>
<keyword evidence="3" id="KW-1185">Reference proteome</keyword>
<protein>
    <submittedName>
        <fullName evidence="2">Uncharacterized protein</fullName>
    </submittedName>
</protein>
<reference evidence="2 3" key="1">
    <citation type="journal article" date="2023" name="bioRxiv">
        <title>High-quality genome assemblies of four members of thePodospora anserinaspecies complex.</title>
        <authorList>
            <person name="Ament-Velasquez S.L."/>
            <person name="Vogan A.A."/>
            <person name="Wallerman O."/>
            <person name="Hartmann F."/>
            <person name="Gautier V."/>
            <person name="Silar P."/>
            <person name="Giraud T."/>
            <person name="Johannesson H."/>
        </authorList>
    </citation>
    <scope>NUCLEOTIDE SEQUENCE [LARGE SCALE GENOMIC DNA]</scope>
    <source>
        <strain evidence="2 3">CBS 112042</strain>
    </source>
</reference>
<feature type="region of interest" description="Disordered" evidence="1">
    <location>
        <begin position="328"/>
        <end position="350"/>
    </location>
</feature>
<evidence type="ECO:0000256" key="1">
    <source>
        <dbReference type="SAM" id="MobiDB-lite"/>
    </source>
</evidence>
<feature type="region of interest" description="Disordered" evidence="1">
    <location>
        <begin position="381"/>
        <end position="403"/>
    </location>
</feature>
<dbReference type="RefSeq" id="XP_062736392.1">
    <property type="nucleotide sequence ID" value="XM_062873374.1"/>
</dbReference>
<dbReference type="Proteomes" id="UP001322138">
    <property type="component" value="Unassembled WGS sequence"/>
</dbReference>
<dbReference type="GeneID" id="87892856"/>
<feature type="compositionally biased region" description="Low complexity" evidence="1">
    <location>
        <begin position="183"/>
        <end position="192"/>
    </location>
</feature>
<sequence length="540" mass="60229">MATTTETINTHKTTLPLSGEYWAQFEVPLSLRVPRTPGPNQTEMPSKRFSIPRFSLQPRDSSSSLSDATSKPTQKKEKMRHDNLPPLVIPRRNSSHQALLLQLQVISVPGANTLKKTSSDQSIQKRQPQRPHQPPYQHYQHERVYHKPATDPSSQRVSSAQCPVIRPVPIPIPDLPPVPPVPLSNYPPNSSSTTRRLSQVIKRARSRSKSRDRRKSTKPAEPIPETPFLASAPYGTGNKLNPGAPFLNDAPIVVEPETPFLALRLERNMNGPSFEDDDFLAVMSKGGKTPPDSAMTMGSFLSQYKYPPVTNQQRLVQSPIGYGDEEDARAVLPSQSPKKGSRDSEWVQKEKALKRSSAVCGGVRSLNGKDGMSPRVAENGFSAGGGRPVSLPPWSKILPTGPRKSEEVNMAEMNARMDPESGHGARGQGRERQLVEVNEEKAERMDSFNSVIYSETCVAHDVDGREEWRRSKVVSQKEPEQELVDEFGEREKDALKELLEYMDSILGPTDNPPMRSGARCIGGDWSKEQSWWRDVRRSLQ</sequence>
<feature type="region of interest" description="Disordered" evidence="1">
    <location>
        <begin position="33"/>
        <end position="89"/>
    </location>
</feature>
<gene>
    <name evidence="2" type="ORF">QC761_101300</name>
</gene>
<comment type="caution">
    <text evidence="2">The sequence shown here is derived from an EMBL/GenBank/DDBJ whole genome shotgun (WGS) entry which is preliminary data.</text>
</comment>
<feature type="compositionally biased region" description="Basic residues" evidence="1">
    <location>
        <begin position="202"/>
        <end position="217"/>
    </location>
</feature>
<feature type="compositionally biased region" description="Basic and acidic residues" evidence="1">
    <location>
        <begin position="340"/>
        <end position="350"/>
    </location>
</feature>
<feature type="compositionally biased region" description="Basic and acidic residues" evidence="1">
    <location>
        <begin position="74"/>
        <end position="83"/>
    </location>
</feature>
<proteinExistence type="predicted"/>
<dbReference type="EMBL" id="JAFFGZ010000001">
    <property type="protein sequence ID" value="KAK4647416.1"/>
    <property type="molecule type" value="Genomic_DNA"/>
</dbReference>